<evidence type="ECO:0000313" key="4">
    <source>
        <dbReference type="Proteomes" id="UP000026913"/>
    </source>
</evidence>
<dbReference type="KEGG" id="pman:OU5_P0428"/>
<dbReference type="AlphaFoldDB" id="A0A024EM96"/>
<evidence type="ECO:0000256" key="1">
    <source>
        <dbReference type="SAM" id="MobiDB-lite"/>
    </source>
</evidence>
<gene>
    <name evidence="3" type="ORF">OU5_P0428</name>
</gene>
<dbReference type="Proteomes" id="UP000026913">
    <property type="component" value="Plasmid unnamed"/>
</dbReference>
<dbReference type="EMBL" id="CP005961">
    <property type="protein sequence ID" value="AHZ73680.1"/>
    <property type="molecule type" value="Genomic_DNA"/>
</dbReference>
<keyword evidence="3" id="KW-0614">Plasmid</keyword>
<geneLocation type="plasmid" evidence="4"/>
<dbReference type="OrthoDB" id="6197524at2"/>
<evidence type="ECO:0000259" key="2">
    <source>
        <dbReference type="Pfam" id="PF17762"/>
    </source>
</evidence>
<dbReference type="SUPFAM" id="SSF109709">
    <property type="entry name" value="KorB DNA-binding domain-like"/>
    <property type="match status" value="1"/>
</dbReference>
<feature type="region of interest" description="Disordered" evidence="1">
    <location>
        <begin position="353"/>
        <end position="377"/>
    </location>
</feature>
<reference evidence="3 4" key="1">
    <citation type="journal article" date="2012" name="J. Bacteriol.">
        <title>Genome sequence of cold-adapted Pseudomonas mandelii strain JR-1.</title>
        <authorList>
            <person name="Jang S.H."/>
            <person name="Kim J."/>
            <person name="Kim J."/>
            <person name="Hong S."/>
            <person name="Lee C."/>
        </authorList>
    </citation>
    <scope>NUCLEOTIDE SEQUENCE [LARGE SCALE GENOMIC DNA]</scope>
    <source>
        <strain evidence="3 4">JR-1</strain>
        <plasmid evidence="4">Plasmid</plasmid>
    </source>
</reference>
<feature type="compositionally biased region" description="Basic and acidic residues" evidence="1">
    <location>
        <begin position="353"/>
        <end position="371"/>
    </location>
</feature>
<sequence>MTDHEKLTDSITTDHGTQKSNDLQSFAEAVAERDQSLVGETQMTWLSPLLIEEEEGFNERDYNLPHTIAHIEMLAKAWAQSAQMKPIEVQVVDGRCFVRDGHCRLRGARLAISRGAMIKRIPVIELKGNNQLASVRILTSNEQLKLTIMQRARIYQRLRSWNWDDHQIAEHIGRTSTHVRETLRLLSLPAQIQTLLEQDVIKPHLALDLYRKYGDESVEIIMSSYRKRQEEIEGAVPLQLAIDQSSNTDAGDFRHAAPTKASKEESESLQDGQNAAQVAPAIPRKQIKLTSKNIAVPTRRIGKKLVTNMTSSMTGISQIMRKTAVIDPKGGTVAVAIPVELYEQFLLVSDEAARHRKEEPKSSAGDQEKQENLSLAS</sequence>
<feature type="compositionally biased region" description="Polar residues" evidence="1">
    <location>
        <begin position="9"/>
        <end position="20"/>
    </location>
</feature>
<evidence type="ECO:0000313" key="3">
    <source>
        <dbReference type="EMBL" id="AHZ73680.1"/>
    </source>
</evidence>
<dbReference type="InterPro" id="IPR041468">
    <property type="entry name" value="HTH_ParB/Spo0J"/>
</dbReference>
<accession>A0A024EM96</accession>
<dbReference type="SUPFAM" id="SSF110849">
    <property type="entry name" value="ParB/Sulfiredoxin"/>
    <property type="match status" value="1"/>
</dbReference>
<dbReference type="HOGENOM" id="CLU_733338_0_0_6"/>
<protein>
    <recommendedName>
        <fullName evidence="2">ParB/Spo0J HTH domain-containing protein</fullName>
    </recommendedName>
</protein>
<proteinExistence type="predicted"/>
<feature type="region of interest" description="Disordered" evidence="1">
    <location>
        <begin position="247"/>
        <end position="277"/>
    </location>
</feature>
<feature type="compositionally biased region" description="Basic and acidic residues" evidence="1">
    <location>
        <begin position="251"/>
        <end position="266"/>
    </location>
</feature>
<dbReference type="InterPro" id="IPR036086">
    <property type="entry name" value="ParB/Sulfiredoxin_sf"/>
</dbReference>
<dbReference type="Pfam" id="PF17762">
    <property type="entry name" value="HTH_ParB"/>
    <property type="match status" value="1"/>
</dbReference>
<organism evidence="3 4">
    <name type="scientific">Pseudomonas mandelii JR-1</name>
    <dbReference type="NCBI Taxonomy" id="1147786"/>
    <lineage>
        <taxon>Bacteria</taxon>
        <taxon>Pseudomonadati</taxon>
        <taxon>Pseudomonadota</taxon>
        <taxon>Gammaproteobacteria</taxon>
        <taxon>Pseudomonadales</taxon>
        <taxon>Pseudomonadaceae</taxon>
        <taxon>Pseudomonas</taxon>
    </lineage>
</organism>
<dbReference type="Gene3D" id="1.10.10.2830">
    <property type="match status" value="1"/>
</dbReference>
<dbReference type="RefSeq" id="WP_010466545.1">
    <property type="nucleotide sequence ID" value="NZ_CP005961.1"/>
</dbReference>
<feature type="domain" description="ParB/Spo0J HTH" evidence="2">
    <location>
        <begin position="146"/>
        <end position="204"/>
    </location>
</feature>
<feature type="region of interest" description="Disordered" evidence="1">
    <location>
        <begin position="1"/>
        <end position="20"/>
    </location>
</feature>
<name>A0A024EM96_9PSED</name>